<protein>
    <recommendedName>
        <fullName evidence="2">Ig-like domain-containing protein</fullName>
    </recommendedName>
</protein>
<dbReference type="SMART" id="SM00409">
    <property type="entry name" value="IG"/>
    <property type="match status" value="1"/>
</dbReference>
<dbReference type="Gene3D" id="2.80.10.50">
    <property type="match status" value="4"/>
</dbReference>
<dbReference type="Gene3D" id="2.60.40.10">
    <property type="entry name" value="Immunoglobulins"/>
    <property type="match status" value="1"/>
</dbReference>
<dbReference type="InterPro" id="IPR013431">
    <property type="entry name" value="Delta_60_rpt"/>
</dbReference>
<dbReference type="KEGG" id="ole:K0B96_16855"/>
<organism evidence="3 4">
    <name type="scientific">Horticoccus luteus</name>
    <dbReference type="NCBI Taxonomy" id="2862869"/>
    <lineage>
        <taxon>Bacteria</taxon>
        <taxon>Pseudomonadati</taxon>
        <taxon>Verrucomicrobiota</taxon>
        <taxon>Opitutia</taxon>
        <taxon>Opitutales</taxon>
        <taxon>Opitutaceae</taxon>
        <taxon>Horticoccus</taxon>
    </lineage>
</organism>
<dbReference type="InterPro" id="IPR003599">
    <property type="entry name" value="Ig_sub"/>
</dbReference>
<dbReference type="SUPFAM" id="SSF48726">
    <property type="entry name" value="Immunoglobulin"/>
    <property type="match status" value="1"/>
</dbReference>
<keyword evidence="4" id="KW-1185">Reference proteome</keyword>
<feature type="domain" description="Ig-like" evidence="2">
    <location>
        <begin position="755"/>
        <end position="835"/>
    </location>
</feature>
<dbReference type="NCBIfam" id="TIGR02608">
    <property type="entry name" value="delta_60_rpt"/>
    <property type="match status" value="4"/>
</dbReference>
<proteinExistence type="predicted"/>
<name>A0A8F9TVV5_9BACT</name>
<sequence>MNARWLLGGCLLFAVAPVFAQRVELDATFAPRIESEAQTLEGTAFVGTPAGQLFAVGHFNYVNGTAIGGSGVVRLLADGSRDPSFAADIGSGRAVFSVVPLPDGKVAAVTGPAYGVSYPNDGTGEPIRVVRLLADGRIDPAFAAVTFDRTLVKLARQPDGALIAWGEFTTVNGQPRNSLARILTDGTVDPAFATSWANPALSVESLVVDSDGRTVLSGVSYGSDGPATYYFVRLTSTGALDAAFAPAEGRTFRLLAATPDGEVLAGNGDLTKFKADGTRDPAFTPAISNLDNISRVIVLEDGRIAIELGARPTTDALAVNVVYLLRSDGSLERDFRDLPGAERTQHLAAALSDGCVAIVQGALTMVPGVFMEWSYWEVPGMADPKLCVVDLAAGSLTTLPTTLALRSQGNVSRLALDAGGGVRAEGYFTHIDDQPRAGSARFFADGTLDPAFTPEAVVPVFHLPDGRLIGRQTTLGAADAHGVHHRETQLVRLLADGTLDPTFNPPADLDLLSANWLAATADGRVLVAVFTPDSTREENLKLVWLADDGHVDATLPTVFGEFTLGYVVAVDLAQVILPGAGVGNAVQSAVVLPDGRLLVASAARKVNGGEHPFLVRLNADGSVDETYQPDFAALPTNVSSAQPLSDGRALVFGYNVGPYVSTVFRLNPDGSRDVSFDPQSPVGRGQLLADGSWFYNGRRYLADGTLDLNFHPTFDQAPSGAVLDGAGHLWVGGDFTSVNGQPHAGLVRFNLIETPGFTVMPESRTIVAGRSVTLQAALGTSTPATYQWTLNGADLAGATAATLTLTSLTAAQAGDYRLVATTGGVTYTSEAATLTVAPNTTRIVNFSARSWVSPGGAPQIGGFVLRDAAAHPVLLRAIGSGLAYYGVPYSSTLRDPVLRLHDGMTQIGENADGALATRITDLAARLGAFPEPETIMPVFRNTHDAALAPLLSAGTYSAQTFASAGGLDAGAGISLFEFYDAADPANSAPVANVSLRGFAGAEDKVLVAGFVVAGNGPVTLLIRGAGPALASFGVAGALGDPQVTLYRGSTVLAQNDHWSASADASAIATAAQTVGAFSFPDGSDDAALLVTLEPGVYTVQGSGVAGATGEMMVELYVVP</sequence>
<dbReference type="InterPro" id="IPR013783">
    <property type="entry name" value="Ig-like_fold"/>
</dbReference>
<evidence type="ECO:0000256" key="1">
    <source>
        <dbReference type="SAM" id="SignalP"/>
    </source>
</evidence>
<dbReference type="SUPFAM" id="SSF82171">
    <property type="entry name" value="DPP6 N-terminal domain-like"/>
    <property type="match status" value="2"/>
</dbReference>
<feature type="chain" id="PRO_5034575258" description="Ig-like domain-containing protein" evidence="1">
    <location>
        <begin position="21"/>
        <end position="1119"/>
    </location>
</feature>
<dbReference type="PROSITE" id="PS50835">
    <property type="entry name" value="IG_LIKE"/>
    <property type="match status" value="1"/>
</dbReference>
<accession>A0A8F9TVV5</accession>
<dbReference type="RefSeq" id="WP_220162178.1">
    <property type="nucleotide sequence ID" value="NZ_CP080507.1"/>
</dbReference>
<evidence type="ECO:0000313" key="4">
    <source>
        <dbReference type="Proteomes" id="UP000825051"/>
    </source>
</evidence>
<reference evidence="3" key="1">
    <citation type="submission" date="2021-08" db="EMBL/GenBank/DDBJ databases">
        <title>Genome of a novel bacterium of the phylum Verrucomicrobia, Oleiharenicola sp. KSB-15.</title>
        <authorList>
            <person name="Chung J.-H."/>
            <person name="Ahn J.-H."/>
            <person name="Yoon Y."/>
            <person name="Kim D.-Y."/>
            <person name="An S.-H."/>
            <person name="Park I."/>
            <person name="Yeon J."/>
        </authorList>
    </citation>
    <scope>NUCLEOTIDE SEQUENCE</scope>
    <source>
        <strain evidence="3">KSB-15</strain>
    </source>
</reference>
<dbReference type="Proteomes" id="UP000825051">
    <property type="component" value="Chromosome"/>
</dbReference>
<evidence type="ECO:0000313" key="3">
    <source>
        <dbReference type="EMBL" id="QYM78951.1"/>
    </source>
</evidence>
<dbReference type="Pfam" id="PF17164">
    <property type="entry name" value="DUF5122"/>
    <property type="match status" value="8"/>
</dbReference>
<feature type="signal peptide" evidence="1">
    <location>
        <begin position="1"/>
        <end position="20"/>
    </location>
</feature>
<keyword evidence="1" id="KW-0732">Signal</keyword>
<dbReference type="AlphaFoldDB" id="A0A8F9TVV5"/>
<evidence type="ECO:0000259" key="2">
    <source>
        <dbReference type="PROSITE" id="PS50835"/>
    </source>
</evidence>
<dbReference type="InterPro" id="IPR036179">
    <property type="entry name" value="Ig-like_dom_sf"/>
</dbReference>
<dbReference type="EMBL" id="CP080507">
    <property type="protein sequence ID" value="QYM78951.1"/>
    <property type="molecule type" value="Genomic_DNA"/>
</dbReference>
<dbReference type="InterPro" id="IPR007110">
    <property type="entry name" value="Ig-like_dom"/>
</dbReference>
<gene>
    <name evidence="3" type="ORF">K0B96_16855</name>
</gene>